<dbReference type="InterPro" id="IPR036390">
    <property type="entry name" value="WH_DNA-bd_sf"/>
</dbReference>
<dbReference type="PROSITE" id="PS50931">
    <property type="entry name" value="HTH_LYSR"/>
    <property type="match status" value="1"/>
</dbReference>
<name>A0A098AY56_DESHA</name>
<dbReference type="OrthoDB" id="9803714at2"/>
<gene>
    <name evidence="7" type="ORF">AT727_07565</name>
    <name evidence="6" type="ORF">DPCES_1150</name>
</gene>
<keyword evidence="3" id="KW-0238">DNA-binding</keyword>
<dbReference type="OMA" id="IWRRGAY"/>
<feature type="domain" description="HTH lysR-type" evidence="5">
    <location>
        <begin position="1"/>
        <end position="58"/>
    </location>
</feature>
<evidence type="ECO:0000256" key="4">
    <source>
        <dbReference type="ARBA" id="ARBA00023163"/>
    </source>
</evidence>
<dbReference type="SMR" id="A0A098AY56"/>
<keyword evidence="4" id="KW-0804">Transcription</keyword>
<sequence length="293" mass="33226">MDIQHLRYFVEVCQTLNITKTADRLFITRQALSKSIHEFEKECGASLFFRDKSKLQLTLAGRDILEKALPLVESFTEFEESLQPDSQNKKGRVHIAIGLGSLNALSPGLFVDFKRDYPNIALSFEEIFDSEVRKKVESCEADMGILGSSPSQITDYNYKLIQSGEIYFQVSKDNPLATKEYLIPADLHQQPFVSLGDVCDMHRLFMKKCHEVNSYPDFFLVTHDSNVANNMVASNLAVSFCHIQTVHSVSNPSVRILPLQLENTAWGTYIIQNKDTVCTPSTCLLIDYLTQRK</sequence>
<keyword evidence="2" id="KW-0805">Transcription regulation</keyword>
<dbReference type="Pfam" id="PF03466">
    <property type="entry name" value="LysR_substrate"/>
    <property type="match status" value="1"/>
</dbReference>
<evidence type="ECO:0000313" key="8">
    <source>
        <dbReference type="Proteomes" id="UP000054623"/>
    </source>
</evidence>
<dbReference type="GO" id="GO:0003700">
    <property type="term" value="F:DNA-binding transcription factor activity"/>
    <property type="evidence" value="ECO:0007669"/>
    <property type="project" value="InterPro"/>
</dbReference>
<evidence type="ECO:0000313" key="6">
    <source>
        <dbReference type="EMBL" id="CDX01037.1"/>
    </source>
</evidence>
<dbReference type="PATRIC" id="fig|49338.4.peg.1245"/>
<dbReference type="Gene3D" id="1.10.10.10">
    <property type="entry name" value="Winged helix-like DNA-binding domain superfamily/Winged helix DNA-binding domain"/>
    <property type="match status" value="1"/>
</dbReference>
<dbReference type="EMBL" id="LOCK01000039">
    <property type="protein sequence ID" value="KTE90442.1"/>
    <property type="molecule type" value="Genomic_DNA"/>
</dbReference>
<dbReference type="GO" id="GO:0005829">
    <property type="term" value="C:cytosol"/>
    <property type="evidence" value="ECO:0007669"/>
    <property type="project" value="TreeGrafter"/>
</dbReference>
<evidence type="ECO:0000259" key="5">
    <source>
        <dbReference type="PROSITE" id="PS50931"/>
    </source>
</evidence>
<evidence type="ECO:0000256" key="2">
    <source>
        <dbReference type="ARBA" id="ARBA00023015"/>
    </source>
</evidence>
<reference evidence="7 8" key="2">
    <citation type="submission" date="2015-12" db="EMBL/GenBank/DDBJ databases">
        <title>Draft Genome Sequence of Desulfitobacterium hafniense Strain DH, a Sulfate-reducing Bacterium Isolated from Paddy Soils.</title>
        <authorList>
            <person name="Bao P."/>
            <person name="Zhang X."/>
            <person name="Li G."/>
        </authorList>
    </citation>
    <scope>NUCLEOTIDE SEQUENCE [LARGE SCALE GENOMIC DNA]</scope>
    <source>
        <strain evidence="7 8">DH</strain>
    </source>
</reference>
<dbReference type="InterPro" id="IPR050950">
    <property type="entry name" value="HTH-type_LysR_regulators"/>
</dbReference>
<reference evidence="6" key="1">
    <citation type="submission" date="2014-07" db="EMBL/GenBank/DDBJ databases">
        <authorList>
            <person name="Hornung V.Bastian."/>
        </authorList>
    </citation>
    <scope>NUCLEOTIDE SEQUENCE</scope>
    <source>
        <strain evidence="6">PCE-S</strain>
    </source>
</reference>
<dbReference type="CDD" id="cd05466">
    <property type="entry name" value="PBP2_LTTR_substrate"/>
    <property type="match status" value="1"/>
</dbReference>
<protein>
    <submittedName>
        <fullName evidence="7">LysR family transcriptional regulator</fullName>
    </submittedName>
    <submittedName>
        <fullName evidence="6">LysR substrate binding domain protein</fullName>
    </submittedName>
</protein>
<dbReference type="PANTHER" id="PTHR30419:SF8">
    <property type="entry name" value="NITROGEN ASSIMILATION TRANSCRIPTIONAL ACTIVATOR-RELATED"/>
    <property type="match status" value="1"/>
</dbReference>
<dbReference type="AlphaFoldDB" id="A0A098AY56"/>
<dbReference type="GO" id="GO:0003677">
    <property type="term" value="F:DNA binding"/>
    <property type="evidence" value="ECO:0007669"/>
    <property type="project" value="UniProtKB-KW"/>
</dbReference>
<dbReference type="SUPFAM" id="SSF53850">
    <property type="entry name" value="Periplasmic binding protein-like II"/>
    <property type="match status" value="1"/>
</dbReference>
<proteinExistence type="inferred from homology"/>
<accession>A0A098AY56</accession>
<evidence type="ECO:0000313" key="7">
    <source>
        <dbReference type="EMBL" id="KTE90442.1"/>
    </source>
</evidence>
<dbReference type="RefSeq" id="WP_005814323.1">
    <property type="nucleotide sequence ID" value="NZ_CABKQQ010000051.1"/>
</dbReference>
<dbReference type="PANTHER" id="PTHR30419">
    <property type="entry name" value="HTH-TYPE TRANSCRIPTIONAL REGULATOR YBHD"/>
    <property type="match status" value="1"/>
</dbReference>
<dbReference type="EMBL" id="LK996017">
    <property type="protein sequence ID" value="CDX01037.1"/>
    <property type="molecule type" value="Genomic_DNA"/>
</dbReference>
<comment type="similarity">
    <text evidence="1">Belongs to the LysR transcriptional regulatory family.</text>
</comment>
<dbReference type="Pfam" id="PF00126">
    <property type="entry name" value="HTH_1"/>
    <property type="match status" value="1"/>
</dbReference>
<evidence type="ECO:0000256" key="3">
    <source>
        <dbReference type="ARBA" id="ARBA00023125"/>
    </source>
</evidence>
<evidence type="ECO:0000256" key="1">
    <source>
        <dbReference type="ARBA" id="ARBA00009437"/>
    </source>
</evidence>
<dbReference type="SUPFAM" id="SSF46785">
    <property type="entry name" value="Winged helix' DNA-binding domain"/>
    <property type="match status" value="1"/>
</dbReference>
<dbReference type="Gene3D" id="3.40.190.290">
    <property type="match status" value="1"/>
</dbReference>
<dbReference type="InterPro" id="IPR036388">
    <property type="entry name" value="WH-like_DNA-bd_sf"/>
</dbReference>
<dbReference type="InterPro" id="IPR000847">
    <property type="entry name" value="LysR_HTH_N"/>
</dbReference>
<organism evidence="6">
    <name type="scientific">Desulfitobacterium hafniense</name>
    <name type="common">Desulfitobacterium frappieri</name>
    <dbReference type="NCBI Taxonomy" id="49338"/>
    <lineage>
        <taxon>Bacteria</taxon>
        <taxon>Bacillati</taxon>
        <taxon>Bacillota</taxon>
        <taxon>Clostridia</taxon>
        <taxon>Eubacteriales</taxon>
        <taxon>Desulfitobacteriaceae</taxon>
        <taxon>Desulfitobacterium</taxon>
    </lineage>
</organism>
<dbReference type="InterPro" id="IPR005119">
    <property type="entry name" value="LysR_subst-bd"/>
</dbReference>
<dbReference type="Proteomes" id="UP000054623">
    <property type="component" value="Unassembled WGS sequence"/>
</dbReference>